<dbReference type="AlphaFoldDB" id="A0A0G0QRQ1"/>
<gene>
    <name evidence="3" type="ORF">UT78_C0008G0016</name>
</gene>
<comment type="caution">
    <text evidence="3">The sequence shown here is derived from an EMBL/GenBank/DDBJ whole genome shotgun (WGS) entry which is preliminary data.</text>
</comment>
<evidence type="ECO:0000256" key="1">
    <source>
        <dbReference type="SAM" id="MobiDB-lite"/>
    </source>
</evidence>
<feature type="compositionally biased region" description="Low complexity" evidence="1">
    <location>
        <begin position="71"/>
        <end position="82"/>
    </location>
</feature>
<evidence type="ECO:0000256" key="2">
    <source>
        <dbReference type="SAM" id="Phobius"/>
    </source>
</evidence>
<name>A0A0G0QRQ1_9BACT</name>
<keyword evidence="2" id="KW-1133">Transmembrane helix</keyword>
<accession>A0A0G0QRQ1</accession>
<feature type="transmembrane region" description="Helical" evidence="2">
    <location>
        <begin position="9"/>
        <end position="27"/>
    </location>
</feature>
<sequence length="95" mass="10543">MEEKSNKTVWIIVGVVILVILGYLMYLDLRSTDEETTTIVTDFADCARAGFPVTDGTPRECTTPNGSVYKEVTTNNPETIPENTEDPNFEEPIGK</sequence>
<keyword evidence="2" id="KW-0472">Membrane</keyword>
<evidence type="ECO:0000313" key="3">
    <source>
        <dbReference type="EMBL" id="KKR43084.1"/>
    </source>
</evidence>
<dbReference type="EMBL" id="LBYC01000008">
    <property type="protein sequence ID" value="KKR43084.1"/>
    <property type="molecule type" value="Genomic_DNA"/>
</dbReference>
<dbReference type="Proteomes" id="UP000034301">
    <property type="component" value="Unassembled WGS sequence"/>
</dbReference>
<keyword evidence="2" id="KW-0812">Transmembrane</keyword>
<feature type="region of interest" description="Disordered" evidence="1">
    <location>
        <begin position="57"/>
        <end position="95"/>
    </location>
</feature>
<organism evidence="3 4">
    <name type="scientific">Candidatus Nomurabacteria bacterium GW2011_GWF2_40_12</name>
    <dbReference type="NCBI Taxonomy" id="1618776"/>
    <lineage>
        <taxon>Bacteria</taxon>
        <taxon>Candidatus Nomuraibacteriota</taxon>
    </lineage>
</organism>
<proteinExistence type="predicted"/>
<reference evidence="3 4" key="1">
    <citation type="journal article" date="2015" name="Nature">
        <title>rRNA introns, odd ribosomes, and small enigmatic genomes across a large radiation of phyla.</title>
        <authorList>
            <person name="Brown C.T."/>
            <person name="Hug L.A."/>
            <person name="Thomas B.C."/>
            <person name="Sharon I."/>
            <person name="Castelle C.J."/>
            <person name="Singh A."/>
            <person name="Wilkins M.J."/>
            <person name="Williams K.H."/>
            <person name="Banfield J.F."/>
        </authorList>
    </citation>
    <scope>NUCLEOTIDE SEQUENCE [LARGE SCALE GENOMIC DNA]</scope>
</reference>
<protein>
    <submittedName>
        <fullName evidence="3">Uncharacterized protein</fullName>
    </submittedName>
</protein>
<evidence type="ECO:0000313" key="4">
    <source>
        <dbReference type="Proteomes" id="UP000034301"/>
    </source>
</evidence>